<name>A0A8T3ACR5_DENNO</name>
<accession>A0A8T3ACR5</accession>
<dbReference type="Proteomes" id="UP000829196">
    <property type="component" value="Unassembled WGS sequence"/>
</dbReference>
<proteinExistence type="predicted"/>
<reference evidence="1" key="1">
    <citation type="journal article" date="2022" name="Front. Genet.">
        <title>Chromosome-Scale Assembly of the Dendrobium nobile Genome Provides Insights Into the Molecular Mechanism of the Biosynthesis of the Medicinal Active Ingredient of Dendrobium.</title>
        <authorList>
            <person name="Xu Q."/>
            <person name="Niu S.-C."/>
            <person name="Li K.-L."/>
            <person name="Zheng P.-J."/>
            <person name="Zhang X.-J."/>
            <person name="Jia Y."/>
            <person name="Liu Y."/>
            <person name="Niu Y.-X."/>
            <person name="Yu L.-H."/>
            <person name="Chen D.-F."/>
            <person name="Zhang G.-Q."/>
        </authorList>
    </citation>
    <scope>NUCLEOTIDE SEQUENCE</scope>
    <source>
        <tissue evidence="1">Leaf</tissue>
    </source>
</reference>
<comment type="caution">
    <text evidence="1">The sequence shown here is derived from an EMBL/GenBank/DDBJ whole genome shotgun (WGS) entry which is preliminary data.</text>
</comment>
<evidence type="ECO:0000313" key="2">
    <source>
        <dbReference type="Proteomes" id="UP000829196"/>
    </source>
</evidence>
<protein>
    <submittedName>
        <fullName evidence="1">Uncharacterized protein</fullName>
    </submittedName>
</protein>
<dbReference type="AlphaFoldDB" id="A0A8T3ACR5"/>
<keyword evidence="2" id="KW-1185">Reference proteome</keyword>
<sequence>MIGMNILEGSLAISCRCILNPNSSSHYPICITHYTSDVCGNVSKENFVTFGVIVE</sequence>
<dbReference type="EMBL" id="JAGYWB010000017">
    <property type="protein sequence ID" value="KAI0493908.1"/>
    <property type="molecule type" value="Genomic_DNA"/>
</dbReference>
<evidence type="ECO:0000313" key="1">
    <source>
        <dbReference type="EMBL" id="KAI0493908.1"/>
    </source>
</evidence>
<gene>
    <name evidence="1" type="ORF">KFK09_024035</name>
</gene>
<organism evidence="1 2">
    <name type="scientific">Dendrobium nobile</name>
    <name type="common">Orchid</name>
    <dbReference type="NCBI Taxonomy" id="94219"/>
    <lineage>
        <taxon>Eukaryota</taxon>
        <taxon>Viridiplantae</taxon>
        <taxon>Streptophyta</taxon>
        <taxon>Embryophyta</taxon>
        <taxon>Tracheophyta</taxon>
        <taxon>Spermatophyta</taxon>
        <taxon>Magnoliopsida</taxon>
        <taxon>Liliopsida</taxon>
        <taxon>Asparagales</taxon>
        <taxon>Orchidaceae</taxon>
        <taxon>Epidendroideae</taxon>
        <taxon>Malaxideae</taxon>
        <taxon>Dendrobiinae</taxon>
        <taxon>Dendrobium</taxon>
    </lineage>
</organism>